<protein>
    <submittedName>
        <fullName evidence="1">Heterokaryon incompatibility protein-domain-containing protein</fullName>
    </submittedName>
</protein>
<organism evidence="1 2">
    <name type="scientific">Hypoxylon rubiginosum</name>
    <dbReference type="NCBI Taxonomy" id="110542"/>
    <lineage>
        <taxon>Eukaryota</taxon>
        <taxon>Fungi</taxon>
        <taxon>Dikarya</taxon>
        <taxon>Ascomycota</taxon>
        <taxon>Pezizomycotina</taxon>
        <taxon>Sordariomycetes</taxon>
        <taxon>Xylariomycetidae</taxon>
        <taxon>Xylariales</taxon>
        <taxon>Hypoxylaceae</taxon>
        <taxon>Hypoxylon</taxon>
    </lineage>
</organism>
<reference evidence="1 2" key="1">
    <citation type="journal article" date="2022" name="New Phytol.">
        <title>Ecological generalism drives hyperdiversity of secondary metabolite gene clusters in xylarialean endophytes.</title>
        <authorList>
            <person name="Franco M.E.E."/>
            <person name="Wisecaver J.H."/>
            <person name="Arnold A.E."/>
            <person name="Ju Y.M."/>
            <person name="Slot J.C."/>
            <person name="Ahrendt S."/>
            <person name="Moore L.P."/>
            <person name="Eastman K.E."/>
            <person name="Scott K."/>
            <person name="Konkel Z."/>
            <person name="Mondo S.J."/>
            <person name="Kuo A."/>
            <person name="Hayes R.D."/>
            <person name="Haridas S."/>
            <person name="Andreopoulos B."/>
            <person name="Riley R."/>
            <person name="LaButti K."/>
            <person name="Pangilinan J."/>
            <person name="Lipzen A."/>
            <person name="Amirebrahimi M."/>
            <person name="Yan J."/>
            <person name="Adam C."/>
            <person name="Keymanesh K."/>
            <person name="Ng V."/>
            <person name="Louie K."/>
            <person name="Northen T."/>
            <person name="Drula E."/>
            <person name="Henrissat B."/>
            <person name="Hsieh H.M."/>
            <person name="Youens-Clark K."/>
            <person name="Lutzoni F."/>
            <person name="Miadlikowska J."/>
            <person name="Eastwood D.C."/>
            <person name="Hamelin R.C."/>
            <person name="Grigoriev I.V."/>
            <person name="U'Ren J.M."/>
        </authorList>
    </citation>
    <scope>NUCLEOTIDE SEQUENCE [LARGE SCALE GENOMIC DNA]</scope>
    <source>
        <strain evidence="1 2">CBS 119005</strain>
    </source>
</reference>
<accession>A0ACB9ZCX9</accession>
<dbReference type="Proteomes" id="UP001497700">
    <property type="component" value="Unassembled WGS sequence"/>
</dbReference>
<dbReference type="EMBL" id="MU393431">
    <property type="protein sequence ID" value="KAI4869382.1"/>
    <property type="molecule type" value="Genomic_DNA"/>
</dbReference>
<name>A0ACB9ZCX9_9PEZI</name>
<sequence>MTFEAFNKRFLLYTTYASRVQRGGGFKFASQYDRYIRDAQAIEDRTRESDRHGIQQLDRERRNELPVEDQIAPGSITAVTNFFASAGFCESCELIPVIKLIRSMDGNQQAHAESRTPTAPNECSMCQIFNEQGMTHGNRTVRPQVNSWIYFQLLNSWLDKCHLEHAHATPPLSRLPDRIEPGSAASRRMPAAPLRLLDVQARPIRIVRNRTKSHYVALSHRWTSEERIAVDTFWNGLPKRGSEEPDPDESIEIVTDPALAKFADAVTVTQRLGMRYLWVDSLCIDQRRDDPGAEKERAMECSRMELIYSQAYCVVAVIRSHPIHGFLSPSFGGGGHDEEDGTSLHLPSGVAEPSLRIVSGERERADFDRDVLRSEWNERGWTFQERALACHTIYFAGDHVYWECGESTVSGTQAGSFRSDDQTPYADSQFPQLGSGADLDLDLAKTIYKDYSRRHLTHATDRPVAVMGLEYRLAVRYLCYGVFGVLHPNASNSSRARRDTCLHETLAWRRRGASLVDISWGDGPGLAQRAPSWSWMSRTGEIDYVGIDRETFRPAQLGFRYEELAETPGTKQLQLHAKLLRKKLDEASSVADNNEVSAVRNGERMRVGKLSYDRSSTYVKAYGRGDELHVVEIGSASRFGDPVEDVLVGDRDKCLVLLVEKKPLVQGASNGAPGPGNGEYYHRAGWGIFEKDWLSSEAEDGGMILVV</sequence>
<proteinExistence type="predicted"/>
<evidence type="ECO:0000313" key="1">
    <source>
        <dbReference type="EMBL" id="KAI4869382.1"/>
    </source>
</evidence>
<comment type="caution">
    <text evidence="1">The sequence shown here is derived from an EMBL/GenBank/DDBJ whole genome shotgun (WGS) entry which is preliminary data.</text>
</comment>
<evidence type="ECO:0000313" key="2">
    <source>
        <dbReference type="Proteomes" id="UP001497700"/>
    </source>
</evidence>
<gene>
    <name evidence="1" type="ORF">F4820DRAFT_407246</name>
</gene>
<keyword evidence="2" id="KW-1185">Reference proteome</keyword>